<feature type="compositionally biased region" description="Basic and acidic residues" evidence="1">
    <location>
        <begin position="34"/>
        <end position="45"/>
    </location>
</feature>
<keyword evidence="3" id="KW-1185">Reference proteome</keyword>
<accession>A0AAP0J521</accession>
<sequence>MEALLMQHLGIRPHVPPTPRTPPSPVTERSGPQSDDHPELEPHERMYKRKKIEKKTWNVMYGKTRSKLQGYKLKIVYGQVHRVAPLVSGEDGEVVDVFSAKDVERIRGFPKLGLPSLGADGYFMVGATMGTRFVLAF</sequence>
<gene>
    <name evidence="2" type="ORF">Syun_016549</name>
</gene>
<comment type="caution">
    <text evidence="2">The sequence shown here is derived from an EMBL/GenBank/DDBJ whole genome shotgun (WGS) entry which is preliminary data.</text>
</comment>
<evidence type="ECO:0000313" key="2">
    <source>
        <dbReference type="EMBL" id="KAK9127752.1"/>
    </source>
</evidence>
<evidence type="ECO:0000256" key="1">
    <source>
        <dbReference type="SAM" id="MobiDB-lite"/>
    </source>
</evidence>
<evidence type="ECO:0000313" key="3">
    <source>
        <dbReference type="Proteomes" id="UP001420932"/>
    </source>
</evidence>
<dbReference type="EMBL" id="JBBNAF010000007">
    <property type="protein sequence ID" value="KAK9127752.1"/>
    <property type="molecule type" value="Genomic_DNA"/>
</dbReference>
<reference evidence="2 3" key="1">
    <citation type="submission" date="2024-01" db="EMBL/GenBank/DDBJ databases">
        <title>Genome assemblies of Stephania.</title>
        <authorList>
            <person name="Yang L."/>
        </authorList>
    </citation>
    <scope>NUCLEOTIDE SEQUENCE [LARGE SCALE GENOMIC DNA]</scope>
    <source>
        <strain evidence="2">YNDBR</strain>
        <tissue evidence="2">Leaf</tissue>
    </source>
</reference>
<organism evidence="2 3">
    <name type="scientific">Stephania yunnanensis</name>
    <dbReference type="NCBI Taxonomy" id="152371"/>
    <lineage>
        <taxon>Eukaryota</taxon>
        <taxon>Viridiplantae</taxon>
        <taxon>Streptophyta</taxon>
        <taxon>Embryophyta</taxon>
        <taxon>Tracheophyta</taxon>
        <taxon>Spermatophyta</taxon>
        <taxon>Magnoliopsida</taxon>
        <taxon>Ranunculales</taxon>
        <taxon>Menispermaceae</taxon>
        <taxon>Menispermoideae</taxon>
        <taxon>Cissampelideae</taxon>
        <taxon>Stephania</taxon>
    </lineage>
</organism>
<name>A0AAP0J521_9MAGN</name>
<protein>
    <submittedName>
        <fullName evidence="2">Uncharacterized protein</fullName>
    </submittedName>
</protein>
<proteinExistence type="predicted"/>
<feature type="compositionally biased region" description="Pro residues" evidence="1">
    <location>
        <begin position="14"/>
        <end position="25"/>
    </location>
</feature>
<feature type="region of interest" description="Disordered" evidence="1">
    <location>
        <begin position="9"/>
        <end position="47"/>
    </location>
</feature>
<dbReference type="Proteomes" id="UP001420932">
    <property type="component" value="Unassembled WGS sequence"/>
</dbReference>
<dbReference type="AlphaFoldDB" id="A0AAP0J521"/>